<keyword evidence="2 3" id="KW-0539">Nucleus</keyword>
<dbReference type="AlphaFoldDB" id="D8SVC0"/>
<keyword evidence="6" id="KW-1185">Reference proteome</keyword>
<dbReference type="HOGENOM" id="CLU_853644_0_0_1"/>
<dbReference type="SUPFAM" id="SSF88697">
    <property type="entry name" value="PUA domain-like"/>
    <property type="match status" value="1"/>
</dbReference>
<reference evidence="5 6" key="1">
    <citation type="journal article" date="2011" name="Science">
        <title>The Selaginella genome identifies genetic changes associated with the evolution of vascular plants.</title>
        <authorList>
            <person name="Banks J.A."/>
            <person name="Nishiyama T."/>
            <person name="Hasebe M."/>
            <person name="Bowman J.L."/>
            <person name="Gribskov M."/>
            <person name="dePamphilis C."/>
            <person name="Albert V.A."/>
            <person name="Aono N."/>
            <person name="Aoyama T."/>
            <person name="Ambrose B.A."/>
            <person name="Ashton N.W."/>
            <person name="Axtell M.J."/>
            <person name="Barker E."/>
            <person name="Barker M.S."/>
            <person name="Bennetzen J.L."/>
            <person name="Bonawitz N.D."/>
            <person name="Chapple C."/>
            <person name="Cheng C."/>
            <person name="Correa L.G."/>
            <person name="Dacre M."/>
            <person name="DeBarry J."/>
            <person name="Dreyer I."/>
            <person name="Elias M."/>
            <person name="Engstrom E.M."/>
            <person name="Estelle M."/>
            <person name="Feng L."/>
            <person name="Finet C."/>
            <person name="Floyd S.K."/>
            <person name="Frommer W.B."/>
            <person name="Fujita T."/>
            <person name="Gramzow L."/>
            <person name="Gutensohn M."/>
            <person name="Harholt J."/>
            <person name="Hattori M."/>
            <person name="Heyl A."/>
            <person name="Hirai T."/>
            <person name="Hiwatashi Y."/>
            <person name="Ishikawa M."/>
            <person name="Iwata M."/>
            <person name="Karol K.G."/>
            <person name="Koehler B."/>
            <person name="Kolukisaoglu U."/>
            <person name="Kubo M."/>
            <person name="Kurata T."/>
            <person name="Lalonde S."/>
            <person name="Li K."/>
            <person name="Li Y."/>
            <person name="Litt A."/>
            <person name="Lyons E."/>
            <person name="Manning G."/>
            <person name="Maruyama T."/>
            <person name="Michael T.P."/>
            <person name="Mikami K."/>
            <person name="Miyazaki S."/>
            <person name="Morinaga S."/>
            <person name="Murata T."/>
            <person name="Mueller-Roeber B."/>
            <person name="Nelson D.R."/>
            <person name="Obara M."/>
            <person name="Oguri Y."/>
            <person name="Olmstead R.G."/>
            <person name="Onodera N."/>
            <person name="Petersen B.L."/>
            <person name="Pils B."/>
            <person name="Prigge M."/>
            <person name="Rensing S.A."/>
            <person name="Riano-Pachon D.M."/>
            <person name="Roberts A.W."/>
            <person name="Sato Y."/>
            <person name="Scheller H.V."/>
            <person name="Schulz B."/>
            <person name="Schulz C."/>
            <person name="Shakirov E.V."/>
            <person name="Shibagaki N."/>
            <person name="Shinohara N."/>
            <person name="Shippen D.E."/>
            <person name="Soerensen I."/>
            <person name="Sotooka R."/>
            <person name="Sugimoto N."/>
            <person name="Sugita M."/>
            <person name="Sumikawa N."/>
            <person name="Tanurdzic M."/>
            <person name="Theissen G."/>
            <person name="Ulvskov P."/>
            <person name="Wakazuki S."/>
            <person name="Weng J.K."/>
            <person name="Willats W.W."/>
            <person name="Wipf D."/>
            <person name="Wolf P.G."/>
            <person name="Yang L."/>
            <person name="Zimmer A.D."/>
            <person name="Zhu Q."/>
            <person name="Mitros T."/>
            <person name="Hellsten U."/>
            <person name="Loque D."/>
            <person name="Otillar R."/>
            <person name="Salamov A."/>
            <person name="Schmutz J."/>
            <person name="Shapiro H."/>
            <person name="Lindquist E."/>
            <person name="Lucas S."/>
            <person name="Rokhsar D."/>
            <person name="Grigoriev I.V."/>
        </authorList>
    </citation>
    <scope>NUCLEOTIDE SEQUENCE [LARGE SCALE GENOMIC DNA]</scope>
</reference>
<dbReference type="Gene3D" id="2.30.280.10">
    <property type="entry name" value="SRA-YDG"/>
    <property type="match status" value="1"/>
</dbReference>
<dbReference type="GO" id="GO:0005634">
    <property type="term" value="C:nucleus"/>
    <property type="evidence" value="ECO:0007669"/>
    <property type="project" value="UniProtKB-SubCell"/>
</dbReference>
<dbReference type="InterPro" id="IPR015947">
    <property type="entry name" value="PUA-like_sf"/>
</dbReference>
<dbReference type="Gramene" id="EFJ11644">
    <property type="protein sequence ID" value="EFJ11644"/>
    <property type="gene ID" value="SELMODRAFT_426107"/>
</dbReference>
<dbReference type="GO" id="GO:0005694">
    <property type="term" value="C:chromosome"/>
    <property type="evidence" value="ECO:0007669"/>
    <property type="project" value="UniProtKB-SubCell"/>
</dbReference>
<name>D8SVC0_SELML</name>
<sequence>MDRSGCARLERRSSVAEKSTGIQKITAVQKTTVIRKKSSSSKVTRLRIIEHPKALHQHRLNSSSFWEALSLSSRIPAQAQDPEASARQRVIVALKQFDEIMTRQHSSLRAAREMLNQASSTLFRHLSLINGTVCQGLAINQGDHIGKVSGVRLFDTFSCRAQLAIVGLHKNQRAGIDFVSKERNPMGLSFATSIVVSGLYRDNKDMGDVLEYCGSGGDNALNAKVKASDQCLTRGNRALRNSIGIKNKVRVIRRRGIGNKEFRYDGDYKVVSYEEVVGVNRTKVYMFTLKRCDGQEPLPDLLHGFIPPVDEIDHHYRLVISSKLFT</sequence>
<dbReference type="Pfam" id="PF02182">
    <property type="entry name" value="SAD_SRA"/>
    <property type="match status" value="1"/>
</dbReference>
<dbReference type="InterPro" id="IPR051357">
    <property type="entry name" value="H3K9_HMTase_SUVAR3-9"/>
</dbReference>
<evidence type="ECO:0000313" key="6">
    <source>
        <dbReference type="Proteomes" id="UP000001514"/>
    </source>
</evidence>
<dbReference type="PANTHER" id="PTHR45660:SF13">
    <property type="entry name" value="HISTONE-LYSINE N-METHYLTRANSFERASE SETMAR"/>
    <property type="match status" value="1"/>
</dbReference>
<organism evidence="6">
    <name type="scientific">Selaginella moellendorffii</name>
    <name type="common">Spikemoss</name>
    <dbReference type="NCBI Taxonomy" id="88036"/>
    <lineage>
        <taxon>Eukaryota</taxon>
        <taxon>Viridiplantae</taxon>
        <taxon>Streptophyta</taxon>
        <taxon>Embryophyta</taxon>
        <taxon>Tracheophyta</taxon>
        <taxon>Lycopodiopsida</taxon>
        <taxon>Selaginellales</taxon>
        <taxon>Selaginellaceae</taxon>
        <taxon>Selaginella</taxon>
    </lineage>
</organism>
<evidence type="ECO:0000256" key="3">
    <source>
        <dbReference type="PROSITE-ProRule" id="PRU00358"/>
    </source>
</evidence>
<evidence type="ECO:0000256" key="1">
    <source>
        <dbReference type="ARBA" id="ARBA00004286"/>
    </source>
</evidence>
<dbReference type="InterPro" id="IPR036987">
    <property type="entry name" value="SRA-YDG_sf"/>
</dbReference>
<protein>
    <recommendedName>
        <fullName evidence="4">YDG domain-containing protein</fullName>
    </recommendedName>
</protein>
<dbReference type="SMART" id="SM00466">
    <property type="entry name" value="SRA"/>
    <property type="match status" value="1"/>
</dbReference>
<gene>
    <name evidence="5" type="ORF">SELMODRAFT_426107</name>
</gene>
<evidence type="ECO:0000256" key="2">
    <source>
        <dbReference type="ARBA" id="ARBA00023242"/>
    </source>
</evidence>
<dbReference type="OMA" id="REPFEIC"/>
<dbReference type="GO" id="GO:0042054">
    <property type="term" value="F:histone methyltransferase activity"/>
    <property type="evidence" value="ECO:0000318"/>
    <property type="project" value="GO_Central"/>
</dbReference>
<evidence type="ECO:0000259" key="4">
    <source>
        <dbReference type="PROSITE" id="PS51015"/>
    </source>
</evidence>
<dbReference type="GO" id="GO:0003690">
    <property type="term" value="F:double-stranded DNA binding"/>
    <property type="evidence" value="ECO:0000318"/>
    <property type="project" value="GO_Central"/>
</dbReference>
<comment type="subcellular location">
    <subcellularLocation>
        <location evidence="1">Chromosome</location>
    </subcellularLocation>
    <subcellularLocation>
        <location evidence="3">Nucleus</location>
    </subcellularLocation>
</comment>
<dbReference type="PANTHER" id="PTHR45660">
    <property type="entry name" value="HISTONE-LYSINE N-METHYLTRANSFERASE SETMAR"/>
    <property type="match status" value="1"/>
</dbReference>
<dbReference type="eggNOG" id="ENOG502S1J4">
    <property type="taxonomic scope" value="Eukaryota"/>
</dbReference>
<dbReference type="STRING" id="88036.D8SVC0"/>
<dbReference type="KEGG" id="smo:SELMODRAFT_426107"/>
<feature type="domain" description="YDG" evidence="4">
    <location>
        <begin position="146"/>
        <end position="291"/>
    </location>
</feature>
<dbReference type="InterPro" id="IPR003105">
    <property type="entry name" value="SRA_YDG"/>
</dbReference>
<accession>D8SVC0</accession>
<evidence type="ECO:0000313" key="5">
    <source>
        <dbReference type="EMBL" id="EFJ11644.1"/>
    </source>
</evidence>
<dbReference type="InParanoid" id="D8SVC0"/>
<proteinExistence type="predicted"/>
<dbReference type="Proteomes" id="UP000001514">
    <property type="component" value="Unassembled WGS sequence"/>
</dbReference>
<dbReference type="PROSITE" id="PS51015">
    <property type="entry name" value="YDG"/>
    <property type="match status" value="1"/>
</dbReference>
<dbReference type="EMBL" id="GL377645">
    <property type="protein sequence ID" value="EFJ11644.1"/>
    <property type="molecule type" value="Genomic_DNA"/>
</dbReference>